<dbReference type="InterPro" id="IPR002328">
    <property type="entry name" value="ADH_Zn_CS"/>
</dbReference>
<dbReference type="InterPro" id="IPR013154">
    <property type="entry name" value="ADH-like_N"/>
</dbReference>
<reference evidence="8 9" key="1">
    <citation type="submission" date="2020-08" db="EMBL/GenBank/DDBJ databases">
        <title>Genomic Encyclopedia of Type Strains, Phase IV (KMG-IV): sequencing the most valuable type-strain genomes for metagenomic binning, comparative biology and taxonomic classification.</title>
        <authorList>
            <person name="Goeker M."/>
        </authorList>
    </citation>
    <scope>NUCLEOTIDE SEQUENCE [LARGE SCALE GENOMIC DNA]</scope>
    <source>
        <strain evidence="8 9">DSM 7465</strain>
    </source>
</reference>
<evidence type="ECO:0000256" key="3">
    <source>
        <dbReference type="ARBA" id="ARBA00022833"/>
    </source>
</evidence>
<dbReference type="InterPro" id="IPR013149">
    <property type="entry name" value="ADH-like_C"/>
</dbReference>
<dbReference type="SMART" id="SM00829">
    <property type="entry name" value="PKS_ER"/>
    <property type="match status" value="1"/>
</dbReference>
<dbReference type="RefSeq" id="WP_221232510.1">
    <property type="nucleotide sequence ID" value="NZ_JACHOV010000001.1"/>
</dbReference>
<dbReference type="PROSITE" id="PS00059">
    <property type="entry name" value="ADH_ZINC"/>
    <property type="match status" value="1"/>
</dbReference>
<organism evidence="8 9">
    <name type="scientific">Rhizorhapis suberifaciens</name>
    <name type="common">corky root of lettuce</name>
    <dbReference type="NCBI Taxonomy" id="13656"/>
    <lineage>
        <taxon>Bacteria</taxon>
        <taxon>Pseudomonadati</taxon>
        <taxon>Pseudomonadota</taxon>
        <taxon>Alphaproteobacteria</taxon>
        <taxon>Sphingomonadales</taxon>
        <taxon>Sphingomonadaceae</taxon>
        <taxon>Rhizorhapis</taxon>
    </lineage>
</organism>
<dbReference type="FunFam" id="3.40.50.720:FF:000003">
    <property type="entry name" value="S-(hydroxymethyl)glutathione dehydrogenase"/>
    <property type="match status" value="1"/>
</dbReference>
<dbReference type="SUPFAM" id="SSF50129">
    <property type="entry name" value="GroES-like"/>
    <property type="match status" value="1"/>
</dbReference>
<dbReference type="InterPro" id="IPR011032">
    <property type="entry name" value="GroES-like_sf"/>
</dbReference>
<keyword evidence="2 6" id="KW-0479">Metal-binding</keyword>
<dbReference type="GO" id="GO:0005829">
    <property type="term" value="C:cytosol"/>
    <property type="evidence" value="ECO:0007669"/>
    <property type="project" value="TreeGrafter"/>
</dbReference>
<name>A0A840HR30_9SPHN</name>
<dbReference type="InterPro" id="IPR036291">
    <property type="entry name" value="NAD(P)-bd_dom_sf"/>
</dbReference>
<dbReference type="SUPFAM" id="SSF51735">
    <property type="entry name" value="NAD(P)-binding Rossmann-fold domains"/>
    <property type="match status" value="1"/>
</dbReference>
<evidence type="ECO:0000256" key="5">
    <source>
        <dbReference type="ARBA" id="ARBA00023027"/>
    </source>
</evidence>
<evidence type="ECO:0000256" key="4">
    <source>
        <dbReference type="ARBA" id="ARBA00023002"/>
    </source>
</evidence>
<dbReference type="GO" id="GO:0018456">
    <property type="term" value="F:aryl-alcohol dehydrogenase (NAD+) activity"/>
    <property type="evidence" value="ECO:0007669"/>
    <property type="project" value="UniProtKB-EC"/>
</dbReference>
<dbReference type="Pfam" id="PF08240">
    <property type="entry name" value="ADH_N"/>
    <property type="match status" value="1"/>
</dbReference>
<dbReference type="EMBL" id="JACHOV010000001">
    <property type="protein sequence ID" value="MBB4640070.1"/>
    <property type="molecule type" value="Genomic_DNA"/>
</dbReference>
<proteinExistence type="inferred from homology"/>
<dbReference type="EC" id="1.1.1.90" evidence="8"/>
<dbReference type="GO" id="GO:0008270">
    <property type="term" value="F:zinc ion binding"/>
    <property type="evidence" value="ECO:0007669"/>
    <property type="project" value="InterPro"/>
</dbReference>
<protein>
    <submittedName>
        <fullName evidence="8">Aryl-alcohol dehydrogenase</fullName>
        <ecNumber evidence="8">1.1.1.90</ecNumber>
    </submittedName>
</protein>
<dbReference type="PANTHER" id="PTHR43880:SF12">
    <property type="entry name" value="ALCOHOL DEHYDROGENASE CLASS-3"/>
    <property type="match status" value="1"/>
</dbReference>
<evidence type="ECO:0000313" key="9">
    <source>
        <dbReference type="Proteomes" id="UP000575068"/>
    </source>
</evidence>
<comment type="similarity">
    <text evidence="6">Belongs to the zinc-containing alcohol dehydrogenase family.</text>
</comment>
<accession>A0A840HR30</accession>
<comment type="caution">
    <text evidence="8">The sequence shown here is derived from an EMBL/GenBank/DDBJ whole genome shotgun (WGS) entry which is preliminary data.</text>
</comment>
<sequence length="374" mass="38722">MTLTITAAVCRTPDGPIALEEVAIDAPRPGEVLVRIVGAGVCHTDMAMRAQQLPVPQPSVLGHEGSGIVEQVGEGVCDLAVGDRVVLSFNSCGTCPNCAEHAPAYCHQFGLFNFAGIRPDGSTTLSGEGGAIHGNIFGQSSFATHALAHARNTVRVPDTAREIPLELLGPLGCGIQTGAGAVLNNMKVKAGNSIAVFGSGAVGLSAIMASKIAGAGIIIAVDLNPVRLELALELGATHALEGGKDVYDRIREICPTGLNFAFDTTGISSVIENAFNLIAPRGVLGLVGASDVDATLTFNEGALMGGGKTVKGILEGDSNPQIFIPELIAHYQAGRFPFNRLVEYFPFEAINEALHAGDSGRVIKPVLRMPVQSG</sequence>
<dbReference type="InterPro" id="IPR020843">
    <property type="entry name" value="ER"/>
</dbReference>
<dbReference type="GO" id="GO:0046294">
    <property type="term" value="P:formaldehyde catabolic process"/>
    <property type="evidence" value="ECO:0007669"/>
    <property type="project" value="TreeGrafter"/>
</dbReference>
<evidence type="ECO:0000256" key="2">
    <source>
        <dbReference type="ARBA" id="ARBA00022723"/>
    </source>
</evidence>
<dbReference type="AlphaFoldDB" id="A0A840HR30"/>
<keyword evidence="4 8" id="KW-0560">Oxidoreductase</keyword>
<gene>
    <name evidence="8" type="ORF">HNQ99_000350</name>
</gene>
<dbReference type="Proteomes" id="UP000575068">
    <property type="component" value="Unassembled WGS sequence"/>
</dbReference>
<dbReference type="Gene3D" id="3.90.180.10">
    <property type="entry name" value="Medium-chain alcohol dehydrogenases, catalytic domain"/>
    <property type="match status" value="1"/>
</dbReference>
<evidence type="ECO:0000256" key="6">
    <source>
        <dbReference type="RuleBase" id="RU361277"/>
    </source>
</evidence>
<keyword evidence="3 6" id="KW-0862">Zinc</keyword>
<dbReference type="GO" id="GO:0051903">
    <property type="term" value="F:S-(hydroxymethyl)glutathione dehydrogenase [NAD(P)+] activity"/>
    <property type="evidence" value="ECO:0007669"/>
    <property type="project" value="TreeGrafter"/>
</dbReference>
<evidence type="ECO:0000313" key="8">
    <source>
        <dbReference type="EMBL" id="MBB4640070.1"/>
    </source>
</evidence>
<evidence type="ECO:0000256" key="1">
    <source>
        <dbReference type="ARBA" id="ARBA00001947"/>
    </source>
</evidence>
<dbReference type="Gene3D" id="3.40.50.720">
    <property type="entry name" value="NAD(P)-binding Rossmann-like Domain"/>
    <property type="match status" value="1"/>
</dbReference>
<keyword evidence="5" id="KW-0520">NAD</keyword>
<dbReference type="Pfam" id="PF00107">
    <property type="entry name" value="ADH_zinc_N"/>
    <property type="match status" value="1"/>
</dbReference>
<keyword evidence="9" id="KW-1185">Reference proteome</keyword>
<dbReference type="CDD" id="cd08278">
    <property type="entry name" value="benzyl_alcohol_DH"/>
    <property type="match status" value="1"/>
</dbReference>
<feature type="domain" description="Enoyl reductase (ER)" evidence="7">
    <location>
        <begin position="15"/>
        <end position="367"/>
    </location>
</feature>
<comment type="cofactor">
    <cofactor evidence="1 6">
        <name>Zn(2+)</name>
        <dbReference type="ChEBI" id="CHEBI:29105"/>
    </cofactor>
</comment>
<dbReference type="PANTHER" id="PTHR43880">
    <property type="entry name" value="ALCOHOL DEHYDROGENASE"/>
    <property type="match status" value="1"/>
</dbReference>
<evidence type="ECO:0000259" key="7">
    <source>
        <dbReference type="SMART" id="SM00829"/>
    </source>
</evidence>